<evidence type="ECO:0000313" key="1">
    <source>
        <dbReference type="EMBL" id="MED6150509.1"/>
    </source>
</evidence>
<reference evidence="1 2" key="1">
    <citation type="journal article" date="2023" name="Plants (Basel)">
        <title>Bridging the Gap: Combining Genomics and Transcriptomics Approaches to Understand Stylosanthes scabra, an Orphan Legume from the Brazilian Caatinga.</title>
        <authorList>
            <person name="Ferreira-Neto J.R.C."/>
            <person name="da Silva M.D."/>
            <person name="Binneck E."/>
            <person name="de Melo N.F."/>
            <person name="da Silva R.H."/>
            <person name="de Melo A.L.T.M."/>
            <person name="Pandolfi V."/>
            <person name="Bustamante F.O."/>
            <person name="Brasileiro-Vidal A.C."/>
            <person name="Benko-Iseppon A.M."/>
        </authorList>
    </citation>
    <scope>NUCLEOTIDE SEQUENCE [LARGE SCALE GENOMIC DNA]</scope>
    <source>
        <tissue evidence="1">Leaves</tissue>
    </source>
</reference>
<evidence type="ECO:0000313" key="2">
    <source>
        <dbReference type="Proteomes" id="UP001341840"/>
    </source>
</evidence>
<accession>A0ABU6TPR2</accession>
<organism evidence="1 2">
    <name type="scientific">Stylosanthes scabra</name>
    <dbReference type="NCBI Taxonomy" id="79078"/>
    <lineage>
        <taxon>Eukaryota</taxon>
        <taxon>Viridiplantae</taxon>
        <taxon>Streptophyta</taxon>
        <taxon>Embryophyta</taxon>
        <taxon>Tracheophyta</taxon>
        <taxon>Spermatophyta</taxon>
        <taxon>Magnoliopsida</taxon>
        <taxon>eudicotyledons</taxon>
        <taxon>Gunneridae</taxon>
        <taxon>Pentapetalae</taxon>
        <taxon>rosids</taxon>
        <taxon>fabids</taxon>
        <taxon>Fabales</taxon>
        <taxon>Fabaceae</taxon>
        <taxon>Papilionoideae</taxon>
        <taxon>50 kb inversion clade</taxon>
        <taxon>dalbergioids sensu lato</taxon>
        <taxon>Dalbergieae</taxon>
        <taxon>Pterocarpus clade</taxon>
        <taxon>Stylosanthes</taxon>
    </lineage>
</organism>
<protein>
    <submittedName>
        <fullName evidence="1">Uncharacterized protein</fullName>
    </submittedName>
</protein>
<dbReference type="Proteomes" id="UP001341840">
    <property type="component" value="Unassembled WGS sequence"/>
</dbReference>
<comment type="caution">
    <text evidence="1">The sequence shown here is derived from an EMBL/GenBank/DDBJ whole genome shotgun (WGS) entry which is preliminary data.</text>
</comment>
<keyword evidence="2" id="KW-1185">Reference proteome</keyword>
<sequence>MRQTQFGAKCTTAIATNSAVNLTIGLDSSTTILSAFEIKESRTGCENGRGTSVKWRRCRGVENMCACSWLFVDMLTLSNSNPNLLFFDPEIKRTLRRARQVRRRIEFENNLRSQTKNLASENNSSYSSDSDFDCDIPSSSDTGTSIMGDLPRISLKQMGRASM</sequence>
<dbReference type="EMBL" id="JASCZI010091496">
    <property type="protein sequence ID" value="MED6150509.1"/>
    <property type="molecule type" value="Genomic_DNA"/>
</dbReference>
<proteinExistence type="predicted"/>
<gene>
    <name evidence="1" type="ORF">PIB30_072976</name>
</gene>
<name>A0ABU6TPR2_9FABA</name>